<evidence type="ECO:0000256" key="1">
    <source>
        <dbReference type="SAM" id="MobiDB-lite"/>
    </source>
</evidence>
<feature type="compositionally biased region" description="Polar residues" evidence="1">
    <location>
        <begin position="1"/>
        <end position="16"/>
    </location>
</feature>
<keyword evidence="3" id="KW-1185">Reference proteome</keyword>
<reference evidence="2" key="1">
    <citation type="submission" date="2022-02" db="EMBL/GenBank/DDBJ databases">
        <title>Vibrio sp. nov, a new bacterium isolated from seawater.</title>
        <authorList>
            <person name="Yuan Y."/>
        </authorList>
    </citation>
    <scope>NUCLEOTIDE SEQUENCE</scope>
    <source>
        <strain evidence="2">ZSDZ65</strain>
    </source>
</reference>
<sequence>MSETSEVNELGQSSTSHKVEHREYRIATPGVLGGVEFNLTLSIHPKTGTVSGFGEVSHPSVHLDKPHFTKLNGDATPLCVMGESECNNLIVATGYPVMPGSWDPRFGPGPALLPNVELRLLVNSQYDGIVATYTYYTEDHTPVQMENIPVQTI</sequence>
<evidence type="ECO:0000313" key="3">
    <source>
        <dbReference type="Proteomes" id="UP001155587"/>
    </source>
</evidence>
<gene>
    <name evidence="2" type="ORF">MD535_24535</name>
</gene>
<dbReference type="RefSeq" id="WP_265677812.1">
    <property type="nucleotide sequence ID" value="NZ_JAKRRY010000067.1"/>
</dbReference>
<dbReference type="EMBL" id="JAKRRY010000067">
    <property type="protein sequence ID" value="MCW8349159.1"/>
    <property type="molecule type" value="Genomic_DNA"/>
</dbReference>
<dbReference type="AlphaFoldDB" id="A0A9X3HZ80"/>
<dbReference type="Proteomes" id="UP001155587">
    <property type="component" value="Unassembled WGS sequence"/>
</dbReference>
<protein>
    <submittedName>
        <fullName evidence="2">DUF1842 domain-containing protein</fullName>
    </submittedName>
</protein>
<organism evidence="2 3">
    <name type="scientific">Vibrio qingdaonensis</name>
    <dbReference type="NCBI Taxonomy" id="2829491"/>
    <lineage>
        <taxon>Bacteria</taxon>
        <taxon>Pseudomonadati</taxon>
        <taxon>Pseudomonadota</taxon>
        <taxon>Gammaproteobacteria</taxon>
        <taxon>Vibrionales</taxon>
        <taxon>Vibrionaceae</taxon>
        <taxon>Vibrio</taxon>
    </lineage>
</organism>
<name>A0A9X3HZ80_9VIBR</name>
<feature type="region of interest" description="Disordered" evidence="1">
    <location>
        <begin position="1"/>
        <end position="20"/>
    </location>
</feature>
<accession>A0A9X3HZ80</accession>
<evidence type="ECO:0000313" key="2">
    <source>
        <dbReference type="EMBL" id="MCW8349159.1"/>
    </source>
</evidence>
<comment type="caution">
    <text evidence="2">The sequence shown here is derived from an EMBL/GenBank/DDBJ whole genome shotgun (WGS) entry which is preliminary data.</text>
</comment>
<proteinExistence type="predicted"/>